<accession>A0A8S1R7J0</accession>
<evidence type="ECO:0000313" key="1">
    <source>
        <dbReference type="EMBL" id="CAD8123748.1"/>
    </source>
</evidence>
<dbReference type="Proteomes" id="UP000692954">
    <property type="component" value="Unassembled WGS sequence"/>
</dbReference>
<name>A0A8S1R7J0_9CILI</name>
<dbReference type="AlphaFoldDB" id="A0A8S1R7J0"/>
<dbReference type="EMBL" id="CAJJDN010000147">
    <property type="protein sequence ID" value="CAD8123748.1"/>
    <property type="molecule type" value="Genomic_DNA"/>
</dbReference>
<keyword evidence="2" id="KW-1185">Reference proteome</keyword>
<reference evidence="1" key="1">
    <citation type="submission" date="2021-01" db="EMBL/GenBank/DDBJ databases">
        <authorList>
            <consortium name="Genoscope - CEA"/>
            <person name="William W."/>
        </authorList>
    </citation>
    <scope>NUCLEOTIDE SEQUENCE</scope>
</reference>
<gene>
    <name evidence="1" type="ORF">PSON_ATCC_30995.1.T1470022</name>
</gene>
<protein>
    <submittedName>
        <fullName evidence="1">Uncharacterized protein</fullName>
    </submittedName>
</protein>
<evidence type="ECO:0000313" key="2">
    <source>
        <dbReference type="Proteomes" id="UP000692954"/>
    </source>
</evidence>
<proteinExistence type="predicted"/>
<organism evidence="1 2">
    <name type="scientific">Paramecium sonneborni</name>
    <dbReference type="NCBI Taxonomy" id="65129"/>
    <lineage>
        <taxon>Eukaryota</taxon>
        <taxon>Sar</taxon>
        <taxon>Alveolata</taxon>
        <taxon>Ciliophora</taxon>
        <taxon>Intramacronucleata</taxon>
        <taxon>Oligohymenophorea</taxon>
        <taxon>Peniculida</taxon>
        <taxon>Parameciidae</taxon>
        <taxon>Paramecium</taxon>
    </lineage>
</organism>
<comment type="caution">
    <text evidence="1">The sequence shown here is derived from an EMBL/GenBank/DDBJ whole genome shotgun (WGS) entry which is preliminary data.</text>
</comment>
<sequence length="67" mass="8192">MKPAIICASLLHRSKFTNPFFWLIQFYTLKYQNQKLTNSQCFLMIISKLYIFSRTSLIKINWYIFFK</sequence>